<dbReference type="Gene3D" id="3.40.50.300">
    <property type="entry name" value="P-loop containing nucleotide triphosphate hydrolases"/>
    <property type="match status" value="1"/>
</dbReference>
<dbReference type="InterPro" id="IPR027417">
    <property type="entry name" value="P-loop_NTPase"/>
</dbReference>
<keyword evidence="3" id="KW-0472">Membrane</keyword>
<dbReference type="InterPro" id="IPR036640">
    <property type="entry name" value="ABC1_TM_sf"/>
</dbReference>
<dbReference type="Proteomes" id="UP000215914">
    <property type="component" value="Unassembled WGS sequence"/>
</dbReference>
<dbReference type="GO" id="GO:0016020">
    <property type="term" value="C:membrane"/>
    <property type="evidence" value="ECO:0007669"/>
    <property type="project" value="InterPro"/>
</dbReference>
<dbReference type="EMBL" id="MNCJ02000332">
    <property type="protein sequence ID" value="KAF5754094.1"/>
    <property type="molecule type" value="Genomic_DNA"/>
</dbReference>
<protein>
    <submittedName>
        <fullName evidence="4">Type I protein exporter</fullName>
    </submittedName>
</protein>
<proteinExistence type="predicted"/>
<sequence length="51" mass="6055">MLDRESEIDPSDESGLTLDTVRGEIEIRNVSFKYPTRPMLRIFRDFMLNYS</sequence>
<accession>A0A9K3DEN6</accession>
<reference evidence="4" key="1">
    <citation type="journal article" date="2017" name="Nature">
        <title>The sunflower genome provides insights into oil metabolism, flowering and Asterid evolution.</title>
        <authorList>
            <person name="Badouin H."/>
            <person name="Gouzy J."/>
            <person name="Grassa C.J."/>
            <person name="Murat F."/>
            <person name="Staton S.E."/>
            <person name="Cottret L."/>
            <person name="Lelandais-Briere C."/>
            <person name="Owens G.L."/>
            <person name="Carrere S."/>
            <person name="Mayjonade B."/>
            <person name="Legrand L."/>
            <person name="Gill N."/>
            <person name="Kane N.C."/>
            <person name="Bowers J.E."/>
            <person name="Hubner S."/>
            <person name="Bellec A."/>
            <person name="Berard A."/>
            <person name="Berges H."/>
            <person name="Blanchet N."/>
            <person name="Boniface M.C."/>
            <person name="Brunel D."/>
            <person name="Catrice O."/>
            <person name="Chaidir N."/>
            <person name="Claudel C."/>
            <person name="Donnadieu C."/>
            <person name="Faraut T."/>
            <person name="Fievet G."/>
            <person name="Helmstetter N."/>
            <person name="King M."/>
            <person name="Knapp S.J."/>
            <person name="Lai Z."/>
            <person name="Le Paslier M.C."/>
            <person name="Lippi Y."/>
            <person name="Lorenzon L."/>
            <person name="Mandel J.R."/>
            <person name="Marage G."/>
            <person name="Marchand G."/>
            <person name="Marquand E."/>
            <person name="Bret-Mestries E."/>
            <person name="Morien E."/>
            <person name="Nambeesan S."/>
            <person name="Nguyen T."/>
            <person name="Pegot-Espagnet P."/>
            <person name="Pouilly N."/>
            <person name="Raftis F."/>
            <person name="Sallet E."/>
            <person name="Schiex T."/>
            <person name="Thomas J."/>
            <person name="Vandecasteele C."/>
            <person name="Vares D."/>
            <person name="Vear F."/>
            <person name="Vautrin S."/>
            <person name="Crespi M."/>
            <person name="Mangin B."/>
            <person name="Burke J.M."/>
            <person name="Salse J."/>
            <person name="Munos S."/>
            <person name="Vincourt P."/>
            <person name="Rieseberg L.H."/>
            <person name="Langlade N.B."/>
        </authorList>
    </citation>
    <scope>NUCLEOTIDE SEQUENCE</scope>
    <source>
        <tissue evidence="4">Leaves</tissue>
    </source>
</reference>
<evidence type="ECO:0000313" key="5">
    <source>
        <dbReference type="Proteomes" id="UP000215914"/>
    </source>
</evidence>
<comment type="caution">
    <text evidence="4">The sequence shown here is derived from an EMBL/GenBank/DDBJ whole genome shotgun (WGS) entry which is preliminary data.</text>
</comment>
<dbReference type="GO" id="GO:0005524">
    <property type="term" value="F:ATP binding"/>
    <property type="evidence" value="ECO:0007669"/>
    <property type="project" value="InterPro"/>
</dbReference>
<evidence type="ECO:0000256" key="3">
    <source>
        <dbReference type="ARBA" id="ARBA00023136"/>
    </source>
</evidence>
<keyword evidence="5" id="KW-1185">Reference proteome</keyword>
<reference evidence="4" key="2">
    <citation type="submission" date="2020-06" db="EMBL/GenBank/DDBJ databases">
        <title>Helianthus annuus Genome sequencing and assembly Release 2.</title>
        <authorList>
            <person name="Gouzy J."/>
            <person name="Langlade N."/>
            <person name="Munos S."/>
        </authorList>
    </citation>
    <scope>NUCLEOTIDE SEQUENCE</scope>
    <source>
        <tissue evidence="4">Leaves</tissue>
    </source>
</reference>
<dbReference type="Gramene" id="mRNA:HanXRQr2_Chr17g0787381">
    <property type="protein sequence ID" value="CDS:HanXRQr2_Chr17g0787381.1"/>
    <property type="gene ID" value="HanXRQr2_Chr17g0787381"/>
</dbReference>
<organism evidence="4 5">
    <name type="scientific">Helianthus annuus</name>
    <name type="common">Common sunflower</name>
    <dbReference type="NCBI Taxonomy" id="4232"/>
    <lineage>
        <taxon>Eukaryota</taxon>
        <taxon>Viridiplantae</taxon>
        <taxon>Streptophyta</taxon>
        <taxon>Embryophyta</taxon>
        <taxon>Tracheophyta</taxon>
        <taxon>Spermatophyta</taxon>
        <taxon>Magnoliopsida</taxon>
        <taxon>eudicotyledons</taxon>
        <taxon>Gunneridae</taxon>
        <taxon>Pentapetalae</taxon>
        <taxon>asterids</taxon>
        <taxon>campanulids</taxon>
        <taxon>Asterales</taxon>
        <taxon>Asteraceae</taxon>
        <taxon>Asteroideae</taxon>
        <taxon>Heliantheae alliance</taxon>
        <taxon>Heliantheae</taxon>
        <taxon>Helianthus</taxon>
    </lineage>
</organism>
<dbReference type="AlphaFoldDB" id="A0A9K3DEN6"/>
<gene>
    <name evidence="4" type="ORF">HanXRQr2_Chr17g0787381</name>
</gene>
<evidence type="ECO:0000256" key="2">
    <source>
        <dbReference type="ARBA" id="ARBA00022989"/>
    </source>
</evidence>
<evidence type="ECO:0000313" key="4">
    <source>
        <dbReference type="EMBL" id="KAF5754094.1"/>
    </source>
</evidence>
<keyword evidence="1" id="KW-0812">Transmembrane</keyword>
<name>A0A9K3DEN6_HELAN</name>
<dbReference type="Gene3D" id="1.20.1560.10">
    <property type="entry name" value="ABC transporter type 1, transmembrane domain"/>
    <property type="match status" value="1"/>
</dbReference>
<keyword evidence="2" id="KW-1133">Transmembrane helix</keyword>
<evidence type="ECO:0000256" key="1">
    <source>
        <dbReference type="ARBA" id="ARBA00022692"/>
    </source>
</evidence>